<dbReference type="InterPro" id="IPR052056">
    <property type="entry name" value="Mono-ARTD/PARP"/>
</dbReference>
<evidence type="ECO:0000256" key="2">
    <source>
        <dbReference type="ARBA" id="ARBA00022676"/>
    </source>
</evidence>
<dbReference type="SUPFAM" id="SSF56399">
    <property type="entry name" value="ADP-ribosylation"/>
    <property type="match status" value="1"/>
</dbReference>
<comment type="subcellular location">
    <subcellularLocation>
        <location evidence="1">Nucleus</location>
    </subcellularLocation>
</comment>
<dbReference type="GO" id="GO:1990404">
    <property type="term" value="F:NAD+-protein mono-ADP-ribosyltransferase activity"/>
    <property type="evidence" value="ECO:0007669"/>
    <property type="project" value="TreeGrafter"/>
</dbReference>
<dbReference type="EC" id="2.4.2.-" evidence="6"/>
<dbReference type="Pfam" id="PF00644">
    <property type="entry name" value="PARP"/>
    <property type="match status" value="1"/>
</dbReference>
<gene>
    <name evidence="8" type="ORF">XAT740_LOCUS41411</name>
</gene>
<dbReference type="Proteomes" id="UP000663828">
    <property type="component" value="Unassembled WGS sequence"/>
</dbReference>
<dbReference type="GO" id="GO:0003950">
    <property type="term" value="F:NAD+ poly-ADP-ribosyltransferase activity"/>
    <property type="evidence" value="ECO:0007669"/>
    <property type="project" value="UniProtKB-UniRule"/>
</dbReference>
<evidence type="ECO:0000256" key="3">
    <source>
        <dbReference type="ARBA" id="ARBA00022679"/>
    </source>
</evidence>
<sequence>MSQSADKRTFRTFVKEGITTAVNDGTTQIQSIAFPAIGCGRFGCDPNFVAQTLVAAVVYEFNKQPLLKLDVYFVIQSNQGEVFDAFKNECIALEKQRNPQIRRDEDDFTVALRTLTLQNEYYTKIEKRFFETMTSKQCNRIVSIKLIWHKCWFSQYMTHKAALRQRLKKETEQLLFHGCSEIAASGIIDKGFDRSYAGKHGTSYGHGVYFSTRASYSHSYTSPNSKGERCMFLARVLVGNTVKGDSSMKICPEGYDTTTDGNHIYVIYRDTQAFGGYLITYK</sequence>
<evidence type="ECO:0000256" key="1">
    <source>
        <dbReference type="ARBA" id="ARBA00004123"/>
    </source>
</evidence>
<dbReference type="PANTHER" id="PTHR14453">
    <property type="entry name" value="PARP/ZINC FINGER CCCH TYPE DOMAIN CONTAINING PROTEIN"/>
    <property type="match status" value="1"/>
</dbReference>
<dbReference type="GO" id="GO:0070212">
    <property type="term" value="P:protein poly-ADP-ribosylation"/>
    <property type="evidence" value="ECO:0007669"/>
    <property type="project" value="TreeGrafter"/>
</dbReference>
<dbReference type="GO" id="GO:0005634">
    <property type="term" value="C:nucleus"/>
    <property type="evidence" value="ECO:0007669"/>
    <property type="project" value="UniProtKB-SubCell"/>
</dbReference>
<dbReference type="GO" id="GO:0060335">
    <property type="term" value="P:positive regulation of type II interferon-mediated signaling pathway"/>
    <property type="evidence" value="ECO:0007669"/>
    <property type="project" value="TreeGrafter"/>
</dbReference>
<organism evidence="8 9">
    <name type="scientific">Adineta ricciae</name>
    <name type="common">Rotifer</name>
    <dbReference type="NCBI Taxonomy" id="249248"/>
    <lineage>
        <taxon>Eukaryota</taxon>
        <taxon>Metazoa</taxon>
        <taxon>Spiralia</taxon>
        <taxon>Gnathifera</taxon>
        <taxon>Rotifera</taxon>
        <taxon>Eurotatoria</taxon>
        <taxon>Bdelloidea</taxon>
        <taxon>Adinetida</taxon>
        <taxon>Adinetidae</taxon>
        <taxon>Adineta</taxon>
    </lineage>
</organism>
<dbReference type="GO" id="GO:0005737">
    <property type="term" value="C:cytoplasm"/>
    <property type="evidence" value="ECO:0007669"/>
    <property type="project" value="TreeGrafter"/>
</dbReference>
<dbReference type="InterPro" id="IPR012317">
    <property type="entry name" value="Poly(ADP-ribose)pol_cat_dom"/>
</dbReference>
<keyword evidence="5" id="KW-0539">Nucleus</keyword>
<evidence type="ECO:0000256" key="6">
    <source>
        <dbReference type="RuleBase" id="RU362114"/>
    </source>
</evidence>
<keyword evidence="9" id="KW-1185">Reference proteome</keyword>
<evidence type="ECO:0000259" key="7">
    <source>
        <dbReference type="PROSITE" id="PS51059"/>
    </source>
</evidence>
<feature type="domain" description="PARP catalytic" evidence="7">
    <location>
        <begin position="99"/>
        <end position="282"/>
    </location>
</feature>
<dbReference type="Gene3D" id="3.40.220.10">
    <property type="entry name" value="Leucine Aminopeptidase, subunit E, domain 1"/>
    <property type="match status" value="1"/>
</dbReference>
<dbReference type="PROSITE" id="PS51059">
    <property type="entry name" value="PARP_CATALYTIC"/>
    <property type="match status" value="1"/>
</dbReference>
<dbReference type="SUPFAM" id="SSF52949">
    <property type="entry name" value="Macro domain-like"/>
    <property type="match status" value="1"/>
</dbReference>
<dbReference type="GO" id="GO:0010629">
    <property type="term" value="P:negative regulation of gene expression"/>
    <property type="evidence" value="ECO:0007669"/>
    <property type="project" value="TreeGrafter"/>
</dbReference>
<proteinExistence type="predicted"/>
<protein>
    <recommendedName>
        <fullName evidence="6">Poly [ADP-ribose] polymerase</fullName>
        <shortName evidence="6">PARP</shortName>
        <ecNumber evidence="6">2.4.2.-</ecNumber>
    </recommendedName>
</protein>
<reference evidence="8" key="1">
    <citation type="submission" date="2021-02" db="EMBL/GenBank/DDBJ databases">
        <authorList>
            <person name="Nowell W R."/>
        </authorList>
    </citation>
    <scope>NUCLEOTIDE SEQUENCE</scope>
</reference>
<dbReference type="AlphaFoldDB" id="A0A815VBD6"/>
<dbReference type="EMBL" id="CAJNOR010004840">
    <property type="protein sequence ID" value="CAF1530253.1"/>
    <property type="molecule type" value="Genomic_DNA"/>
</dbReference>
<evidence type="ECO:0000256" key="4">
    <source>
        <dbReference type="ARBA" id="ARBA00023027"/>
    </source>
</evidence>
<evidence type="ECO:0000313" key="9">
    <source>
        <dbReference type="Proteomes" id="UP000663828"/>
    </source>
</evidence>
<accession>A0A815VBD6</accession>
<keyword evidence="3 6" id="KW-0808">Transferase</keyword>
<dbReference type="Gene3D" id="3.90.228.10">
    <property type="match status" value="1"/>
</dbReference>
<keyword evidence="4 6" id="KW-0520">NAD</keyword>
<name>A0A815VBD6_ADIRI</name>
<comment type="caution">
    <text evidence="8">The sequence shown here is derived from an EMBL/GenBank/DDBJ whole genome shotgun (WGS) entry which is preliminary data.</text>
</comment>
<dbReference type="PANTHER" id="PTHR14453:SF67">
    <property type="entry name" value="POLY [ADP-RIBOSE] POLYMERASE"/>
    <property type="match status" value="1"/>
</dbReference>
<evidence type="ECO:0000256" key="5">
    <source>
        <dbReference type="ARBA" id="ARBA00023242"/>
    </source>
</evidence>
<dbReference type="InterPro" id="IPR043472">
    <property type="entry name" value="Macro_dom-like"/>
</dbReference>
<dbReference type="GO" id="GO:0044389">
    <property type="term" value="F:ubiquitin-like protein ligase binding"/>
    <property type="evidence" value="ECO:0007669"/>
    <property type="project" value="TreeGrafter"/>
</dbReference>
<keyword evidence="2 6" id="KW-0328">Glycosyltransferase</keyword>
<evidence type="ECO:0000313" key="8">
    <source>
        <dbReference type="EMBL" id="CAF1530253.1"/>
    </source>
</evidence>
<dbReference type="GO" id="GO:0003714">
    <property type="term" value="F:transcription corepressor activity"/>
    <property type="evidence" value="ECO:0007669"/>
    <property type="project" value="TreeGrafter"/>
</dbReference>